<sequence length="428" mass="41896">MADRRRWAVLAAGMAAMAASCAVQFGLPFLIPALRAGGLTLTQAGLLSSAPVAGLLVTLVAWGAAADRWGERLVLTIGLGVAGSVVLAAAFVSSAPALAVCFFLAGAFGGSVNASSGRLILGWFAAHERGLAMGLRQTALPLGVAVAALTLPGMALAGGLGVLGALCLLAAVLVVVIVRDPPSEAAGTGPAVREPSSEAAGTGPDVRDPLSEGAVTGPAVREPPSEGAATGPPGRAGAGGPGGGSPYRGTAIWRIHAASALLVVPQATVGTFALVFLVDVHGWAPAGAGRLLAIGQIGGGLARIVAGWWSDRAGARLRPMRQVALAIAAVVALLAVSTGSVALVALLAAGVLTVSPNGLAYTAVAELAGRGWAGRALGIQNTAQNLVAIATIPAIATVVAGAGYGAAFAVTIAFPLAAAAIIPVEKGR</sequence>
<feature type="domain" description="Major facilitator superfamily (MFS) profile" evidence="7">
    <location>
        <begin position="1"/>
        <end position="428"/>
    </location>
</feature>
<protein>
    <submittedName>
        <fullName evidence="8">MFS transporter</fullName>
    </submittedName>
</protein>
<dbReference type="PANTHER" id="PTHR23527">
    <property type="entry name" value="BLL3282 PROTEIN"/>
    <property type="match status" value="1"/>
</dbReference>
<feature type="transmembrane region" description="Helical" evidence="6">
    <location>
        <begin position="157"/>
        <end position="178"/>
    </location>
</feature>
<dbReference type="InterPro" id="IPR052952">
    <property type="entry name" value="MFS-Transporter"/>
</dbReference>
<reference evidence="8 9" key="1">
    <citation type="submission" date="2024-10" db="EMBL/GenBank/DDBJ databases">
        <title>The Natural Products Discovery Center: Release of the First 8490 Sequenced Strains for Exploring Actinobacteria Biosynthetic Diversity.</title>
        <authorList>
            <person name="Kalkreuter E."/>
            <person name="Kautsar S.A."/>
            <person name="Yang D."/>
            <person name="Bader C.D."/>
            <person name="Teijaro C.N."/>
            <person name="Fluegel L."/>
            <person name="Davis C.M."/>
            <person name="Simpson J.R."/>
            <person name="Lauterbach L."/>
            <person name="Steele A.D."/>
            <person name="Gui C."/>
            <person name="Meng S."/>
            <person name="Li G."/>
            <person name="Viehrig K."/>
            <person name="Ye F."/>
            <person name="Su P."/>
            <person name="Kiefer A.F."/>
            <person name="Nichols A."/>
            <person name="Cepeda A.J."/>
            <person name="Yan W."/>
            <person name="Fan B."/>
            <person name="Jiang Y."/>
            <person name="Adhikari A."/>
            <person name="Zheng C.-J."/>
            <person name="Schuster L."/>
            <person name="Cowan T.M."/>
            <person name="Smanski M.J."/>
            <person name="Chevrette M.G."/>
            <person name="De Carvalho L.P.S."/>
            <person name="Shen B."/>
        </authorList>
    </citation>
    <scope>NUCLEOTIDE SEQUENCE [LARGE SCALE GENOMIC DNA]</scope>
    <source>
        <strain evidence="8 9">NPDC000087</strain>
    </source>
</reference>
<keyword evidence="9" id="KW-1185">Reference proteome</keyword>
<feature type="transmembrane region" description="Helical" evidence="6">
    <location>
        <begin position="257"/>
        <end position="278"/>
    </location>
</feature>
<comment type="caution">
    <text evidence="8">The sequence shown here is derived from an EMBL/GenBank/DDBJ whole genome shotgun (WGS) entry which is preliminary data.</text>
</comment>
<dbReference type="RefSeq" id="WP_211216684.1">
    <property type="nucleotide sequence ID" value="NZ_JBIAZU010000012.1"/>
</dbReference>
<feature type="transmembrane region" description="Helical" evidence="6">
    <location>
        <begin position="323"/>
        <end position="349"/>
    </location>
</feature>
<keyword evidence="3 6" id="KW-1133">Transmembrane helix</keyword>
<dbReference type="InterPro" id="IPR011701">
    <property type="entry name" value="MFS"/>
</dbReference>
<keyword evidence="2 6" id="KW-0812">Transmembrane</keyword>
<dbReference type="PROSITE" id="PS50850">
    <property type="entry name" value="MFS"/>
    <property type="match status" value="1"/>
</dbReference>
<evidence type="ECO:0000313" key="9">
    <source>
        <dbReference type="Proteomes" id="UP001602245"/>
    </source>
</evidence>
<dbReference type="SUPFAM" id="SSF103473">
    <property type="entry name" value="MFS general substrate transporter"/>
    <property type="match status" value="1"/>
</dbReference>
<evidence type="ECO:0000256" key="6">
    <source>
        <dbReference type="SAM" id="Phobius"/>
    </source>
</evidence>
<proteinExistence type="predicted"/>
<feature type="region of interest" description="Disordered" evidence="5">
    <location>
        <begin position="184"/>
        <end position="243"/>
    </location>
</feature>
<dbReference type="InterPro" id="IPR020846">
    <property type="entry name" value="MFS_dom"/>
</dbReference>
<dbReference type="Pfam" id="PF07690">
    <property type="entry name" value="MFS_1"/>
    <property type="match status" value="1"/>
</dbReference>
<accession>A0ABW6WWT3</accession>
<dbReference type="Gene3D" id="1.20.1250.20">
    <property type="entry name" value="MFS general substrate transporter like domains"/>
    <property type="match status" value="2"/>
</dbReference>
<evidence type="ECO:0000256" key="2">
    <source>
        <dbReference type="ARBA" id="ARBA00022692"/>
    </source>
</evidence>
<evidence type="ECO:0000256" key="5">
    <source>
        <dbReference type="SAM" id="MobiDB-lite"/>
    </source>
</evidence>
<feature type="transmembrane region" description="Helical" evidence="6">
    <location>
        <begin position="46"/>
        <end position="66"/>
    </location>
</feature>
<feature type="transmembrane region" description="Helical" evidence="6">
    <location>
        <begin position="73"/>
        <end position="91"/>
    </location>
</feature>
<dbReference type="PANTHER" id="PTHR23527:SF1">
    <property type="entry name" value="BLL3282 PROTEIN"/>
    <property type="match status" value="1"/>
</dbReference>
<feature type="compositionally biased region" description="Gly residues" evidence="5">
    <location>
        <begin position="234"/>
        <end position="243"/>
    </location>
</feature>
<dbReference type="Proteomes" id="UP001602245">
    <property type="component" value="Unassembled WGS sequence"/>
</dbReference>
<name>A0ABW6WWT3_9ACTN</name>
<evidence type="ECO:0000313" key="8">
    <source>
        <dbReference type="EMBL" id="MFF5297635.1"/>
    </source>
</evidence>
<comment type="subcellular location">
    <subcellularLocation>
        <location evidence="1">Cell membrane</location>
        <topology evidence="1">Multi-pass membrane protein</topology>
    </subcellularLocation>
</comment>
<dbReference type="PROSITE" id="PS51257">
    <property type="entry name" value="PROKAR_LIPOPROTEIN"/>
    <property type="match status" value="1"/>
</dbReference>
<feature type="transmembrane region" description="Helical" evidence="6">
    <location>
        <begin position="290"/>
        <end position="311"/>
    </location>
</feature>
<keyword evidence="4 6" id="KW-0472">Membrane</keyword>
<gene>
    <name evidence="8" type="ORF">ACFY35_50085</name>
</gene>
<evidence type="ECO:0000256" key="3">
    <source>
        <dbReference type="ARBA" id="ARBA00022989"/>
    </source>
</evidence>
<dbReference type="EMBL" id="JBIAZU010000012">
    <property type="protein sequence ID" value="MFF5297635.1"/>
    <property type="molecule type" value="Genomic_DNA"/>
</dbReference>
<evidence type="ECO:0000256" key="1">
    <source>
        <dbReference type="ARBA" id="ARBA00004651"/>
    </source>
</evidence>
<dbReference type="InterPro" id="IPR036259">
    <property type="entry name" value="MFS_trans_sf"/>
</dbReference>
<feature type="transmembrane region" description="Helical" evidence="6">
    <location>
        <begin position="402"/>
        <end position="424"/>
    </location>
</feature>
<evidence type="ECO:0000259" key="7">
    <source>
        <dbReference type="PROSITE" id="PS50850"/>
    </source>
</evidence>
<organism evidence="8 9">
    <name type="scientific">Paractinoplanes globisporus</name>
    <dbReference type="NCBI Taxonomy" id="113565"/>
    <lineage>
        <taxon>Bacteria</taxon>
        <taxon>Bacillati</taxon>
        <taxon>Actinomycetota</taxon>
        <taxon>Actinomycetes</taxon>
        <taxon>Micromonosporales</taxon>
        <taxon>Micromonosporaceae</taxon>
        <taxon>Paractinoplanes</taxon>
    </lineage>
</organism>
<evidence type="ECO:0000256" key="4">
    <source>
        <dbReference type="ARBA" id="ARBA00023136"/>
    </source>
</evidence>